<evidence type="ECO:0000256" key="4">
    <source>
        <dbReference type="ARBA" id="ARBA00022723"/>
    </source>
</evidence>
<dbReference type="GO" id="GO:0045454">
    <property type="term" value="P:cell redox homeostasis"/>
    <property type="evidence" value="ECO:0007669"/>
    <property type="project" value="TreeGrafter"/>
</dbReference>
<dbReference type="Proteomes" id="UP000680132">
    <property type="component" value="Unassembled WGS sequence"/>
</dbReference>
<dbReference type="InterPro" id="IPR003482">
    <property type="entry name" value="Whib"/>
</dbReference>
<feature type="binding site" evidence="11">
    <location>
        <position position="45"/>
    </location>
    <ligand>
        <name>[4Fe-4S] cluster</name>
        <dbReference type="ChEBI" id="CHEBI:49883"/>
    </ligand>
</feature>
<evidence type="ECO:0000313" key="14">
    <source>
        <dbReference type="Proteomes" id="UP000680132"/>
    </source>
</evidence>
<comment type="PTM">
    <text evidence="11">Upon Fe-S cluster removal intramolecular disulfide bonds are formed.</text>
</comment>
<comment type="function">
    <text evidence="11">Acts as a transcriptional regulator. Probably redox-responsive. The apo- but not holo-form probably binds DNA.</text>
</comment>
<sequence>MTSSQYRSGVPDNWFVDPVNLGVPGVRTPQVDEDSALAWQSDALCAQTDPEAFFPEKGGSTRDAKRICTSCDVRSQCLEYALQNDERFGIWGGLSERERRKLKRAAG</sequence>
<name>A0A939TSM0_9MICO</name>
<keyword evidence="11" id="KW-0963">Cytoplasm</keyword>
<keyword evidence="9 11" id="KW-1015">Disulfide bond</keyword>
<dbReference type="Pfam" id="PF02467">
    <property type="entry name" value="Whib"/>
    <property type="match status" value="1"/>
</dbReference>
<keyword evidence="3 11" id="KW-0004">4Fe-4S</keyword>
<evidence type="ECO:0000256" key="7">
    <source>
        <dbReference type="ARBA" id="ARBA00023015"/>
    </source>
</evidence>
<comment type="cofactor">
    <cofactor evidence="11">
        <name>[4Fe-4S] cluster</name>
        <dbReference type="ChEBI" id="CHEBI:49883"/>
    </cofactor>
    <text evidence="11">Binds 1 [4Fe-4S] cluster per subunit. Following nitrosylation of the [4Fe-4S] cluster binds 1 [4Fe-8(NO)] cluster per subunit.</text>
</comment>
<dbReference type="InterPro" id="IPR034768">
    <property type="entry name" value="4FE4S_WBL"/>
</dbReference>
<accession>A0A939TSM0</accession>
<dbReference type="AlphaFoldDB" id="A0A939TSM0"/>
<keyword evidence="14" id="KW-1185">Reference proteome</keyword>
<reference evidence="13" key="1">
    <citation type="submission" date="2021-03" db="EMBL/GenBank/DDBJ databases">
        <title>Microbacterium sp. nov., a novel actinobacterium isolated from cow dung.</title>
        <authorList>
            <person name="Zhang L."/>
        </authorList>
    </citation>
    <scope>NUCLEOTIDE SEQUENCE</scope>
    <source>
        <strain evidence="13">NEAU-LLB</strain>
    </source>
</reference>
<dbReference type="GO" id="GO:0051539">
    <property type="term" value="F:4 iron, 4 sulfur cluster binding"/>
    <property type="evidence" value="ECO:0007669"/>
    <property type="project" value="UniProtKB-UniRule"/>
</dbReference>
<protein>
    <recommendedName>
        <fullName evidence="11">Transcriptional regulator WhiB</fullName>
    </recommendedName>
</protein>
<dbReference type="HAMAP" id="MF_01479">
    <property type="entry name" value="WhiB"/>
    <property type="match status" value="1"/>
</dbReference>
<evidence type="ECO:0000256" key="3">
    <source>
        <dbReference type="ARBA" id="ARBA00022485"/>
    </source>
</evidence>
<dbReference type="PANTHER" id="PTHR38839:SF4">
    <property type="entry name" value="TRANSCRIPTIONAL REGULATOR WHIB"/>
    <property type="match status" value="1"/>
</dbReference>
<evidence type="ECO:0000259" key="12">
    <source>
        <dbReference type="PROSITE" id="PS51674"/>
    </source>
</evidence>
<dbReference type="PROSITE" id="PS51674">
    <property type="entry name" value="4FE4S_WBL"/>
    <property type="match status" value="1"/>
</dbReference>
<evidence type="ECO:0000256" key="1">
    <source>
        <dbReference type="ARBA" id="ARBA00004496"/>
    </source>
</evidence>
<dbReference type="PANTHER" id="PTHR38839">
    <property type="entry name" value="TRANSCRIPTIONAL REGULATOR WHID-RELATED"/>
    <property type="match status" value="1"/>
</dbReference>
<keyword evidence="5 11" id="KW-0408">Iron</keyword>
<comment type="PTM">
    <text evidence="11">The Fe-S cluster can be nitrosylated by nitric oxide (NO).</text>
</comment>
<keyword evidence="8 11" id="KW-0238">DNA-binding</keyword>
<proteinExistence type="inferred from homology"/>
<organism evidence="13 14">
    <name type="scientific">Microbacterium stercoris</name>
    <dbReference type="NCBI Taxonomy" id="2820289"/>
    <lineage>
        <taxon>Bacteria</taxon>
        <taxon>Bacillati</taxon>
        <taxon>Actinomycetota</taxon>
        <taxon>Actinomycetes</taxon>
        <taxon>Micrococcales</taxon>
        <taxon>Microbacteriaceae</taxon>
        <taxon>Microbacterium</taxon>
    </lineage>
</organism>
<evidence type="ECO:0000256" key="2">
    <source>
        <dbReference type="ARBA" id="ARBA00006597"/>
    </source>
</evidence>
<feature type="binding site" evidence="11">
    <location>
        <position position="77"/>
    </location>
    <ligand>
        <name>[4Fe-4S] cluster</name>
        <dbReference type="ChEBI" id="CHEBI:49883"/>
    </ligand>
</feature>
<dbReference type="GO" id="GO:0045892">
    <property type="term" value="P:negative regulation of DNA-templated transcription"/>
    <property type="evidence" value="ECO:0007669"/>
    <property type="project" value="TreeGrafter"/>
</dbReference>
<dbReference type="GO" id="GO:0047134">
    <property type="term" value="F:protein-disulfide reductase [NAD(P)H] activity"/>
    <property type="evidence" value="ECO:0007669"/>
    <property type="project" value="TreeGrafter"/>
</dbReference>
<dbReference type="RefSeq" id="WP_208499445.1">
    <property type="nucleotide sequence ID" value="NZ_JAGFOA010000001.1"/>
</dbReference>
<keyword evidence="6 11" id="KW-0411">Iron-sulfur</keyword>
<feature type="binding site" evidence="11">
    <location>
        <position position="71"/>
    </location>
    <ligand>
        <name>[4Fe-4S] cluster</name>
        <dbReference type="ChEBI" id="CHEBI:49883"/>
    </ligand>
</feature>
<comment type="caution">
    <text evidence="13">The sequence shown here is derived from an EMBL/GenBank/DDBJ whole genome shotgun (WGS) entry which is preliminary data.</text>
</comment>
<evidence type="ECO:0000256" key="11">
    <source>
        <dbReference type="HAMAP-Rule" id="MF_01479"/>
    </source>
</evidence>
<feature type="domain" description="4Fe-4S Wbl-type" evidence="12">
    <location>
        <begin position="44"/>
        <end position="101"/>
    </location>
</feature>
<gene>
    <name evidence="11" type="primary">whiB</name>
    <name evidence="13" type="ORF">J5V96_00780</name>
</gene>
<keyword evidence="4 11" id="KW-0479">Metal-binding</keyword>
<dbReference type="GO" id="GO:0035731">
    <property type="term" value="F:dinitrosyl-iron complex binding"/>
    <property type="evidence" value="ECO:0007669"/>
    <property type="project" value="UniProtKB-UniRule"/>
</dbReference>
<comment type="subcellular location">
    <subcellularLocation>
        <location evidence="1 11">Cytoplasm</location>
    </subcellularLocation>
</comment>
<dbReference type="EMBL" id="JAGFOA010000001">
    <property type="protein sequence ID" value="MBO3662039.1"/>
    <property type="molecule type" value="Genomic_DNA"/>
</dbReference>
<keyword evidence="10 11" id="KW-0804">Transcription</keyword>
<evidence type="ECO:0000256" key="6">
    <source>
        <dbReference type="ARBA" id="ARBA00023014"/>
    </source>
</evidence>
<evidence type="ECO:0000256" key="8">
    <source>
        <dbReference type="ARBA" id="ARBA00023125"/>
    </source>
</evidence>
<keyword evidence="7 11" id="KW-0805">Transcription regulation</keyword>
<feature type="binding site" evidence="11">
    <location>
        <position position="68"/>
    </location>
    <ligand>
        <name>[4Fe-4S] cluster</name>
        <dbReference type="ChEBI" id="CHEBI:49883"/>
    </ligand>
</feature>
<evidence type="ECO:0000313" key="13">
    <source>
        <dbReference type="EMBL" id="MBO3662039.1"/>
    </source>
</evidence>
<evidence type="ECO:0000256" key="5">
    <source>
        <dbReference type="ARBA" id="ARBA00023004"/>
    </source>
</evidence>
<dbReference type="GO" id="GO:0046872">
    <property type="term" value="F:metal ion binding"/>
    <property type="evidence" value="ECO:0007669"/>
    <property type="project" value="UniProtKB-KW"/>
</dbReference>
<dbReference type="GO" id="GO:0005737">
    <property type="term" value="C:cytoplasm"/>
    <property type="evidence" value="ECO:0007669"/>
    <property type="project" value="UniProtKB-SubCell"/>
</dbReference>
<evidence type="ECO:0000256" key="10">
    <source>
        <dbReference type="ARBA" id="ARBA00023163"/>
    </source>
</evidence>
<dbReference type="GO" id="GO:0003677">
    <property type="term" value="F:DNA binding"/>
    <property type="evidence" value="ECO:0007669"/>
    <property type="project" value="UniProtKB-UniRule"/>
</dbReference>
<evidence type="ECO:0000256" key="9">
    <source>
        <dbReference type="ARBA" id="ARBA00023157"/>
    </source>
</evidence>
<comment type="similarity">
    <text evidence="2 11">Belongs to the WhiB family.</text>
</comment>